<sequence length="201" mass="23290">MSRRRGAGKRSYLPGMNRPHPPPVLYDERYFRSEAAASRLAWFRAKRIEVGHFVNLEHLHRFDVEVAFGAMGWLSIIQYRETTRHSLVKLFYADLEVEGDLNDWEHARDLRITSYVKGVMNSFNTAKLAVLLEIPDDGEFIYYPPRAKGYLSEVMRAAIAEQILLPCRIMLASNLRPEPRLYCRIIQHDIVPQSGHYGELS</sequence>
<proteinExistence type="predicted"/>
<organism evidence="1 2">
    <name type="scientific">Protea cynaroides</name>
    <dbReference type="NCBI Taxonomy" id="273540"/>
    <lineage>
        <taxon>Eukaryota</taxon>
        <taxon>Viridiplantae</taxon>
        <taxon>Streptophyta</taxon>
        <taxon>Embryophyta</taxon>
        <taxon>Tracheophyta</taxon>
        <taxon>Spermatophyta</taxon>
        <taxon>Magnoliopsida</taxon>
        <taxon>Proteales</taxon>
        <taxon>Proteaceae</taxon>
        <taxon>Protea</taxon>
    </lineage>
</organism>
<dbReference type="Proteomes" id="UP001141806">
    <property type="component" value="Unassembled WGS sequence"/>
</dbReference>
<dbReference type="EMBL" id="JAMYWD010000010">
    <property type="protein sequence ID" value="KAJ4957618.1"/>
    <property type="molecule type" value="Genomic_DNA"/>
</dbReference>
<evidence type="ECO:0000313" key="2">
    <source>
        <dbReference type="Proteomes" id="UP001141806"/>
    </source>
</evidence>
<evidence type="ECO:0000313" key="1">
    <source>
        <dbReference type="EMBL" id="KAJ4957618.1"/>
    </source>
</evidence>
<accession>A0A9Q0K123</accession>
<keyword evidence="2" id="KW-1185">Reference proteome</keyword>
<name>A0A9Q0K123_9MAGN</name>
<reference evidence="1" key="1">
    <citation type="journal article" date="2023" name="Plant J.">
        <title>The genome of the king protea, Protea cynaroides.</title>
        <authorList>
            <person name="Chang J."/>
            <person name="Duong T.A."/>
            <person name="Schoeman C."/>
            <person name="Ma X."/>
            <person name="Roodt D."/>
            <person name="Barker N."/>
            <person name="Li Z."/>
            <person name="Van de Peer Y."/>
            <person name="Mizrachi E."/>
        </authorList>
    </citation>
    <scope>NUCLEOTIDE SEQUENCE</scope>
    <source>
        <tissue evidence="1">Young leaves</tissue>
    </source>
</reference>
<gene>
    <name evidence="1" type="ORF">NE237_024729</name>
</gene>
<dbReference type="AlphaFoldDB" id="A0A9Q0K123"/>
<comment type="caution">
    <text evidence="1">The sequence shown here is derived from an EMBL/GenBank/DDBJ whole genome shotgun (WGS) entry which is preliminary data.</text>
</comment>
<protein>
    <submittedName>
        <fullName evidence="1">Uncharacterized protein</fullName>
    </submittedName>
</protein>